<keyword evidence="2 6" id="KW-0732">Signal</keyword>
<evidence type="ECO:0000313" key="8">
    <source>
        <dbReference type="Proteomes" id="UP001596105"/>
    </source>
</evidence>
<comment type="caution">
    <text evidence="7">The sequence shown here is derived from an EMBL/GenBank/DDBJ whole genome shotgun (WGS) entry which is preliminary data.</text>
</comment>
<dbReference type="InterPro" id="IPR050490">
    <property type="entry name" value="Bact_solute-bd_prot1"/>
</dbReference>
<evidence type="ECO:0000256" key="1">
    <source>
        <dbReference type="ARBA" id="ARBA00022475"/>
    </source>
</evidence>
<keyword evidence="1" id="KW-1003">Cell membrane</keyword>
<evidence type="ECO:0000256" key="5">
    <source>
        <dbReference type="ARBA" id="ARBA00023288"/>
    </source>
</evidence>
<dbReference type="PANTHER" id="PTHR43649:SF33">
    <property type="entry name" value="POLYGALACTURONAN_RHAMNOGALACTURONAN-BINDING PROTEIN YTCQ"/>
    <property type="match status" value="1"/>
</dbReference>
<proteinExistence type="predicted"/>
<dbReference type="Pfam" id="PF01547">
    <property type="entry name" value="SBP_bac_1"/>
    <property type="match status" value="1"/>
</dbReference>
<dbReference type="RefSeq" id="WP_209749645.1">
    <property type="nucleotide sequence ID" value="NZ_JBHSMH010000042.1"/>
</dbReference>
<dbReference type="SUPFAM" id="SSF53850">
    <property type="entry name" value="Periplasmic binding protein-like II"/>
    <property type="match status" value="1"/>
</dbReference>
<evidence type="ECO:0000313" key="7">
    <source>
        <dbReference type="EMBL" id="MFC5469844.1"/>
    </source>
</evidence>
<sequence length="443" mass="49622">MKRKTWITLLLTAMLASFSILTACGNSKNNKDEGSSASAPASQAATQEANGEKVTLKMALWGNNDDFVAYLEAKVKEYAAVAPNVTVEFESIKNDGDYLQAMKVRATGDELPDIMGMKPNWLSDFKDQLLPLDGEPYVATNKFASKYAVDGKILGVPTISFPELVYYHPSVFKELNLQVPTTWPQFIDVLKKIKDNGTYIPYAMGGKDAWPNYPFNEFLPQIVSGSESYLSDIAKQDQPFAAGTPFYKAYQQIEQLYSSKVMGPDPLGISWDQATDLFNAKKAAVIAAGLWFEPTYESKVGNIDDLAAFPMPYRQSESEPLKLMMFTDYFYGITNGSKHQEEAKAFLKWFYSPEVYQTYIDKQKLVSTFEGIEAKDVPFLQQFYANNKNEVFTYIPGDSEYTRITNAIQLDVKAIGQDMMAGKKLDDIVAELNAKWTKARAAK</sequence>
<accession>A0ABW0LVE3</accession>
<organism evidence="7 8">
    <name type="scientific">Cohnella suwonensis</name>
    <dbReference type="NCBI Taxonomy" id="696072"/>
    <lineage>
        <taxon>Bacteria</taxon>
        <taxon>Bacillati</taxon>
        <taxon>Bacillota</taxon>
        <taxon>Bacilli</taxon>
        <taxon>Bacillales</taxon>
        <taxon>Paenibacillaceae</taxon>
        <taxon>Cohnella</taxon>
    </lineage>
</organism>
<keyword evidence="3" id="KW-0472">Membrane</keyword>
<dbReference type="InterPro" id="IPR006059">
    <property type="entry name" value="SBP"/>
</dbReference>
<reference evidence="8" key="1">
    <citation type="journal article" date="2019" name="Int. J. Syst. Evol. Microbiol.">
        <title>The Global Catalogue of Microorganisms (GCM) 10K type strain sequencing project: providing services to taxonomists for standard genome sequencing and annotation.</title>
        <authorList>
            <consortium name="The Broad Institute Genomics Platform"/>
            <consortium name="The Broad Institute Genome Sequencing Center for Infectious Disease"/>
            <person name="Wu L."/>
            <person name="Ma J."/>
        </authorList>
    </citation>
    <scope>NUCLEOTIDE SEQUENCE [LARGE SCALE GENOMIC DNA]</scope>
    <source>
        <strain evidence="8">CCUG 57113</strain>
    </source>
</reference>
<evidence type="ECO:0000256" key="2">
    <source>
        <dbReference type="ARBA" id="ARBA00022729"/>
    </source>
</evidence>
<dbReference type="PROSITE" id="PS51257">
    <property type="entry name" value="PROKAR_LIPOPROTEIN"/>
    <property type="match status" value="1"/>
</dbReference>
<name>A0ABW0LVE3_9BACL</name>
<evidence type="ECO:0000256" key="6">
    <source>
        <dbReference type="SAM" id="SignalP"/>
    </source>
</evidence>
<gene>
    <name evidence="7" type="ORF">ACFPPD_14010</name>
</gene>
<feature type="signal peptide" evidence="6">
    <location>
        <begin position="1"/>
        <end position="22"/>
    </location>
</feature>
<evidence type="ECO:0000256" key="3">
    <source>
        <dbReference type="ARBA" id="ARBA00023136"/>
    </source>
</evidence>
<evidence type="ECO:0000256" key="4">
    <source>
        <dbReference type="ARBA" id="ARBA00023139"/>
    </source>
</evidence>
<dbReference type="Proteomes" id="UP001596105">
    <property type="component" value="Unassembled WGS sequence"/>
</dbReference>
<dbReference type="PANTHER" id="PTHR43649">
    <property type="entry name" value="ARABINOSE-BINDING PROTEIN-RELATED"/>
    <property type="match status" value="1"/>
</dbReference>
<keyword evidence="4" id="KW-0564">Palmitate</keyword>
<keyword evidence="5" id="KW-0449">Lipoprotein</keyword>
<protein>
    <submittedName>
        <fullName evidence="7">ABC transporter substrate-binding protein</fullName>
    </submittedName>
</protein>
<keyword evidence="8" id="KW-1185">Reference proteome</keyword>
<dbReference type="EMBL" id="JBHSMH010000042">
    <property type="protein sequence ID" value="MFC5469844.1"/>
    <property type="molecule type" value="Genomic_DNA"/>
</dbReference>
<dbReference type="Gene3D" id="3.40.190.10">
    <property type="entry name" value="Periplasmic binding protein-like II"/>
    <property type="match status" value="2"/>
</dbReference>
<feature type="chain" id="PRO_5046321208" evidence="6">
    <location>
        <begin position="23"/>
        <end position="443"/>
    </location>
</feature>